<dbReference type="Proteomes" id="UP001447374">
    <property type="component" value="Unassembled WGS sequence"/>
</dbReference>
<sequence length="24" mass="3047">MLIYRESELQTEILRVLHTRREYP</sequence>
<organism evidence="1 2">
    <name type="scientific">Franconibacter daqui</name>
    <dbReference type="NCBI Taxonomy" id="2047724"/>
    <lineage>
        <taxon>Bacteria</taxon>
        <taxon>Pseudomonadati</taxon>
        <taxon>Pseudomonadota</taxon>
        <taxon>Gammaproteobacteria</taxon>
        <taxon>Enterobacterales</taxon>
        <taxon>Enterobacteriaceae</taxon>
        <taxon>Franconibacter</taxon>
    </lineage>
</organism>
<gene>
    <name evidence="1" type="ORF">ABQG75_08755</name>
</gene>
<keyword evidence="2" id="KW-1185">Reference proteome</keyword>
<dbReference type="EMBL" id="JBEHGX010000003">
    <property type="protein sequence ID" value="MER0125821.1"/>
    <property type="molecule type" value="Genomic_DNA"/>
</dbReference>
<evidence type="ECO:0000313" key="2">
    <source>
        <dbReference type="Proteomes" id="UP001447374"/>
    </source>
</evidence>
<accession>A0ABV1PLU8</accession>
<protein>
    <submittedName>
        <fullName evidence="1">Uncharacterized protein</fullName>
    </submittedName>
</protein>
<comment type="caution">
    <text evidence="1">The sequence shown here is derived from an EMBL/GenBank/DDBJ whole genome shotgun (WGS) entry which is preliminary data.</text>
</comment>
<evidence type="ECO:0000313" key="1">
    <source>
        <dbReference type="EMBL" id="MER0125821.1"/>
    </source>
</evidence>
<name>A0ABV1PLU8_9ENTR</name>
<reference evidence="1 2" key="1">
    <citation type="submission" date="2024-06" db="EMBL/GenBank/DDBJ databases">
        <title>Fanconibacter daqui strain Q02 whole shotgun sequencing project.</title>
        <authorList>
            <person name="Rodrigues J.W.A."/>
            <person name="Viana L.C."/>
            <person name="Vieira E.C."/>
            <person name="Souza F.O.L."/>
            <person name="Alegria O.C."/>
            <person name="Patroca S."/>
            <person name="Cruz A.C.R."/>
            <person name="Nunes A.R.C."/>
        </authorList>
    </citation>
    <scope>NUCLEOTIDE SEQUENCE [LARGE SCALE GENOMIC DNA]</scope>
    <source>
        <strain evidence="1 2">Q02</strain>
    </source>
</reference>
<proteinExistence type="predicted"/>
<dbReference type="RefSeq" id="WP_349951088.1">
    <property type="nucleotide sequence ID" value="NZ_JBEHGX010000003.1"/>
</dbReference>